<dbReference type="OrthoDB" id="964439at2"/>
<sequence length="80" mass="9257">MKKEQIIQALYDANTLEAIEKAGDDWSAFYQSASQEDKEYLANGMRQFADYVIEKSKQSTREMQEVLAEFEALKLVESQQ</sequence>
<keyword evidence="2" id="KW-1185">Reference proteome</keyword>
<organism evidence="1 2">
    <name type="scientific">Dyadobacter soli</name>
    <dbReference type="NCBI Taxonomy" id="659014"/>
    <lineage>
        <taxon>Bacteria</taxon>
        <taxon>Pseudomonadati</taxon>
        <taxon>Bacteroidota</taxon>
        <taxon>Cytophagia</taxon>
        <taxon>Cytophagales</taxon>
        <taxon>Spirosomataceae</taxon>
        <taxon>Dyadobacter</taxon>
    </lineage>
</organism>
<name>A0A1G7BXR1_9BACT</name>
<evidence type="ECO:0000313" key="2">
    <source>
        <dbReference type="Proteomes" id="UP000198748"/>
    </source>
</evidence>
<protein>
    <submittedName>
        <fullName evidence="1">Uncharacterized protein</fullName>
    </submittedName>
</protein>
<dbReference type="RefSeq" id="WP_090148273.1">
    <property type="nucleotide sequence ID" value="NZ_FNAN01000004.1"/>
</dbReference>
<accession>A0A1G7BXR1</accession>
<reference evidence="2" key="1">
    <citation type="submission" date="2016-10" db="EMBL/GenBank/DDBJ databases">
        <authorList>
            <person name="Varghese N."/>
            <person name="Submissions S."/>
        </authorList>
    </citation>
    <scope>NUCLEOTIDE SEQUENCE [LARGE SCALE GENOMIC DNA]</scope>
    <source>
        <strain evidence="2">DSM 25329</strain>
    </source>
</reference>
<proteinExistence type="predicted"/>
<dbReference type="EMBL" id="FNAN01000004">
    <property type="protein sequence ID" value="SDE31813.1"/>
    <property type="molecule type" value="Genomic_DNA"/>
</dbReference>
<dbReference type="AlphaFoldDB" id="A0A1G7BXR1"/>
<dbReference type="Proteomes" id="UP000198748">
    <property type="component" value="Unassembled WGS sequence"/>
</dbReference>
<evidence type="ECO:0000313" key="1">
    <source>
        <dbReference type="EMBL" id="SDE31813.1"/>
    </source>
</evidence>
<dbReference type="STRING" id="659014.SAMN04487996_104340"/>
<gene>
    <name evidence="1" type="ORF">SAMN04487996_104340</name>
</gene>